<evidence type="ECO:0000256" key="1">
    <source>
        <dbReference type="SAM" id="MobiDB-lite"/>
    </source>
</evidence>
<gene>
    <name evidence="2" type="ORF">HHL22_03105</name>
</gene>
<dbReference type="EMBL" id="JABBGH010000001">
    <property type="protein sequence ID" value="NML64185.1"/>
    <property type="molecule type" value="Genomic_DNA"/>
</dbReference>
<dbReference type="RefSeq" id="WP_169529500.1">
    <property type="nucleotide sequence ID" value="NZ_JABBGH010000001.1"/>
</dbReference>
<feature type="compositionally biased region" description="Gly residues" evidence="1">
    <location>
        <begin position="413"/>
        <end position="422"/>
    </location>
</feature>
<reference evidence="2 3" key="1">
    <citation type="submission" date="2020-04" db="EMBL/GenBank/DDBJ databases">
        <title>Hymenobacter polaris sp. nov., isolated from Arctic soil.</title>
        <authorList>
            <person name="Dahal R.H."/>
        </authorList>
    </citation>
    <scope>NUCLEOTIDE SEQUENCE [LARGE SCALE GENOMIC DNA]</scope>
    <source>
        <strain evidence="2 3">RP-2-7</strain>
    </source>
</reference>
<comment type="caution">
    <text evidence="2">The sequence shown here is derived from an EMBL/GenBank/DDBJ whole genome shotgun (WGS) entry which is preliminary data.</text>
</comment>
<feature type="region of interest" description="Disordered" evidence="1">
    <location>
        <begin position="390"/>
        <end position="422"/>
    </location>
</feature>
<proteinExistence type="predicted"/>
<dbReference type="Proteomes" id="UP000559626">
    <property type="component" value="Unassembled WGS sequence"/>
</dbReference>
<evidence type="ECO:0000313" key="3">
    <source>
        <dbReference type="Proteomes" id="UP000559626"/>
    </source>
</evidence>
<accession>A0A7Y0FL61</accession>
<name>A0A7Y0FL61_9BACT</name>
<protein>
    <submittedName>
        <fullName evidence="2">Uncharacterized protein</fullName>
    </submittedName>
</protein>
<sequence>MTMKKVLLPGILVLAGLVVLLIYFNPFATGNVDVKIQNANYIMPAAYKVYANPDALNGEYYFFKALITNNGDAPLKNLKVSYQVPNYLDWTELETVPIIYPGEHLVVRCYPHFKDDIVNKMTQSQEKGEVKIEYNGSQEKTKSFGFNIMGRNQFVYTDIPPDEATSYPDMMHNTQLLPSLVTPEDPVVKYYTQQVQEKLMHGEAASVSNKNEDAVKFLEELYAGTYLSHMVYSGTEGIPQKLGDVNSLVQSIRLPREVITGNTGLCIELSLFYCSVLKAAGLHPIIFLIPGHAYPGVLVNGQYYAIEATGVNGEGLGGRYRPDDALKVGMKNLQTFVQAAQQGDSRYMIIDVNALEGKGVVPMELRDDDFLRKKVDEIAVAFNPGAAPVDNRPAADNVGPRAQPAVTRARRSSGGGGEGRGTSGMASYAGAITFNYPAGWQRFNHPIAGVPALAALIQANQFSSISVYNISGTSSPEQAVQYIQQLLAQNGQSMQYQRLGDKNGYFFYQGVTNSSGGQFQWQAVFRQATGGISGIACGSSNYGAMANIYSSIFSTVR</sequence>
<evidence type="ECO:0000313" key="2">
    <source>
        <dbReference type="EMBL" id="NML64185.1"/>
    </source>
</evidence>
<keyword evidence="3" id="KW-1185">Reference proteome</keyword>
<organism evidence="2 3">
    <name type="scientific">Hymenobacter polaris</name>
    <dbReference type="NCBI Taxonomy" id="2682546"/>
    <lineage>
        <taxon>Bacteria</taxon>
        <taxon>Pseudomonadati</taxon>
        <taxon>Bacteroidota</taxon>
        <taxon>Cytophagia</taxon>
        <taxon>Cytophagales</taxon>
        <taxon>Hymenobacteraceae</taxon>
        <taxon>Hymenobacter</taxon>
    </lineage>
</organism>
<dbReference type="AlphaFoldDB" id="A0A7Y0FL61"/>